<feature type="compositionally biased region" description="Basic and acidic residues" evidence="3">
    <location>
        <begin position="355"/>
        <end position="388"/>
    </location>
</feature>
<sequence>MLFNKRNKNKVALLLIAGTLTACNPQKTSSDGESSESPSDTVTQAHHDEGPTASADRSVAAPDVIELTSDQLRIGAVSLGKIDYRNLGQRLLVNGRLAVPAQSQITISALLGGFIRSIPLLPGQRVLKGQVLARIEYPELIQLQQDYAENHSRLTYLEAEFARQKELSEQNVSALKVFQQTKSDLGATQARLRGLAQRIRLVGLSPQAALDGKFSALYAVVAPVTGVITRIMATAGQFVQPSYIIAGLTSSQGLYAELTVFEKDLPQLREGQRVTIRLTNENGRERAGHIKLINRSIEADRSVRVVAQLDQADARLAPNTFLKATLDLGSSRVTALPEGAIVSAEGKDYIFIQTDEKALGKHEPGRRTNPEEEAEHAKQEEQDHHPGETEPPGRAGPTVQFKQIPVRRGVTEDGYSQVILPANLDLTKTQVVIKGAYAILSQLQAASGEEEHAH</sequence>
<dbReference type="Pfam" id="PF25973">
    <property type="entry name" value="BSH_CzcB"/>
    <property type="match status" value="1"/>
</dbReference>
<dbReference type="Gene3D" id="2.40.30.170">
    <property type="match status" value="1"/>
</dbReference>
<dbReference type="InterPro" id="IPR006143">
    <property type="entry name" value="RND_pump_MFP"/>
</dbReference>
<feature type="domain" description="CzcB-like barrel-sandwich hybrid" evidence="6">
    <location>
        <begin position="106"/>
        <end position="241"/>
    </location>
</feature>
<evidence type="ECO:0000313" key="7">
    <source>
        <dbReference type="EMBL" id="MFD2933640.1"/>
    </source>
</evidence>
<evidence type="ECO:0000259" key="6">
    <source>
        <dbReference type="Pfam" id="PF25973"/>
    </source>
</evidence>
<feature type="region of interest" description="Disordered" evidence="3">
    <location>
        <begin position="355"/>
        <end position="400"/>
    </location>
</feature>
<evidence type="ECO:0000256" key="3">
    <source>
        <dbReference type="SAM" id="MobiDB-lite"/>
    </source>
</evidence>
<protein>
    <submittedName>
        <fullName evidence="7">Efflux RND transporter periplasmic adaptor subunit</fullName>
    </submittedName>
</protein>
<dbReference type="PROSITE" id="PS51257">
    <property type="entry name" value="PROKAR_LIPOPROTEIN"/>
    <property type="match status" value="1"/>
</dbReference>
<proteinExistence type="inferred from homology"/>
<comment type="similarity">
    <text evidence="1">Belongs to the membrane fusion protein (MFP) (TC 8.A.1) family.</text>
</comment>
<evidence type="ECO:0000313" key="8">
    <source>
        <dbReference type="Proteomes" id="UP001597512"/>
    </source>
</evidence>
<organism evidence="7 8">
    <name type="scientific">Spirosoma flavum</name>
    <dbReference type="NCBI Taxonomy" id="2048557"/>
    <lineage>
        <taxon>Bacteria</taxon>
        <taxon>Pseudomonadati</taxon>
        <taxon>Bacteroidota</taxon>
        <taxon>Cytophagia</taxon>
        <taxon>Cytophagales</taxon>
        <taxon>Cytophagaceae</taxon>
        <taxon>Spirosoma</taxon>
    </lineage>
</organism>
<reference evidence="8" key="1">
    <citation type="journal article" date="2019" name="Int. J. Syst. Evol. Microbiol.">
        <title>The Global Catalogue of Microorganisms (GCM) 10K type strain sequencing project: providing services to taxonomists for standard genome sequencing and annotation.</title>
        <authorList>
            <consortium name="The Broad Institute Genomics Platform"/>
            <consortium name="The Broad Institute Genome Sequencing Center for Infectious Disease"/>
            <person name="Wu L."/>
            <person name="Ma J."/>
        </authorList>
    </citation>
    <scope>NUCLEOTIDE SEQUENCE [LARGE SCALE GENOMIC DNA]</scope>
    <source>
        <strain evidence="8">KCTC 52490</strain>
    </source>
</reference>
<feature type="compositionally biased region" description="Low complexity" evidence="3">
    <location>
        <begin position="29"/>
        <end position="40"/>
    </location>
</feature>
<keyword evidence="4" id="KW-0732">Signal</keyword>
<dbReference type="InterPro" id="IPR051909">
    <property type="entry name" value="MFP_Cation_Efflux"/>
</dbReference>
<dbReference type="InterPro" id="IPR058792">
    <property type="entry name" value="Beta-barrel_RND_2"/>
</dbReference>
<dbReference type="RefSeq" id="WP_381498173.1">
    <property type="nucleotide sequence ID" value="NZ_JBHUOM010000002.1"/>
</dbReference>
<evidence type="ECO:0000259" key="5">
    <source>
        <dbReference type="Pfam" id="PF25954"/>
    </source>
</evidence>
<gene>
    <name evidence="7" type="ORF">ACFS25_07590</name>
</gene>
<dbReference type="PANTHER" id="PTHR30097">
    <property type="entry name" value="CATION EFFLUX SYSTEM PROTEIN CUSB"/>
    <property type="match status" value="1"/>
</dbReference>
<evidence type="ECO:0000256" key="2">
    <source>
        <dbReference type="ARBA" id="ARBA00022448"/>
    </source>
</evidence>
<evidence type="ECO:0000256" key="1">
    <source>
        <dbReference type="ARBA" id="ARBA00009477"/>
    </source>
</evidence>
<accession>A0ABW6AIM9</accession>
<dbReference type="Gene3D" id="2.40.50.100">
    <property type="match status" value="1"/>
</dbReference>
<dbReference type="NCBIfam" id="TIGR01730">
    <property type="entry name" value="RND_mfp"/>
    <property type="match status" value="1"/>
</dbReference>
<dbReference type="Proteomes" id="UP001597512">
    <property type="component" value="Unassembled WGS sequence"/>
</dbReference>
<dbReference type="PANTHER" id="PTHR30097:SF4">
    <property type="entry name" value="SLR6042 PROTEIN"/>
    <property type="match status" value="1"/>
</dbReference>
<feature type="region of interest" description="Disordered" evidence="3">
    <location>
        <begin position="25"/>
        <end position="59"/>
    </location>
</feature>
<keyword evidence="8" id="KW-1185">Reference proteome</keyword>
<feature type="signal peptide" evidence="4">
    <location>
        <begin position="1"/>
        <end position="22"/>
    </location>
</feature>
<dbReference type="InterPro" id="IPR058647">
    <property type="entry name" value="BSH_CzcB-like"/>
</dbReference>
<evidence type="ECO:0000256" key="4">
    <source>
        <dbReference type="SAM" id="SignalP"/>
    </source>
</evidence>
<dbReference type="Pfam" id="PF25954">
    <property type="entry name" value="Beta-barrel_RND_2"/>
    <property type="match status" value="1"/>
</dbReference>
<feature type="domain" description="CusB-like beta-barrel" evidence="5">
    <location>
        <begin position="257"/>
        <end position="327"/>
    </location>
</feature>
<comment type="caution">
    <text evidence="7">The sequence shown here is derived from an EMBL/GenBank/DDBJ whole genome shotgun (WGS) entry which is preliminary data.</text>
</comment>
<dbReference type="SUPFAM" id="SSF111369">
    <property type="entry name" value="HlyD-like secretion proteins"/>
    <property type="match status" value="1"/>
</dbReference>
<dbReference type="EMBL" id="JBHUOM010000002">
    <property type="protein sequence ID" value="MFD2933640.1"/>
    <property type="molecule type" value="Genomic_DNA"/>
</dbReference>
<keyword evidence="2" id="KW-0813">Transport</keyword>
<feature type="chain" id="PRO_5045301115" evidence="4">
    <location>
        <begin position="23"/>
        <end position="454"/>
    </location>
</feature>
<name>A0ABW6AIM9_9BACT</name>